<dbReference type="PANTHER" id="PTHR34978">
    <property type="entry name" value="POSSIBLE SENSOR-TRANSDUCER PROTEIN BLAR"/>
    <property type="match status" value="1"/>
</dbReference>
<dbReference type="RefSeq" id="WP_127742722.1">
    <property type="nucleotide sequence ID" value="NZ_CAJCKN010000039.1"/>
</dbReference>
<dbReference type="InterPro" id="IPR052173">
    <property type="entry name" value="Beta-lactam_resp_regulator"/>
</dbReference>
<evidence type="ECO:0000313" key="4">
    <source>
        <dbReference type="Proteomes" id="UP000288024"/>
    </source>
</evidence>
<dbReference type="Gene3D" id="3.30.2010.10">
    <property type="entry name" value="Metalloproteases ('zincins'), catalytic domain"/>
    <property type="match status" value="1"/>
</dbReference>
<organism evidence="3 4">
    <name type="scientific">Niallia taxi</name>
    <dbReference type="NCBI Taxonomy" id="2499688"/>
    <lineage>
        <taxon>Bacteria</taxon>
        <taxon>Bacillati</taxon>
        <taxon>Bacillota</taxon>
        <taxon>Bacilli</taxon>
        <taxon>Bacillales</taxon>
        <taxon>Bacillaceae</taxon>
        <taxon>Niallia</taxon>
    </lineage>
</organism>
<sequence>MTKNYANYLLLISVLISGSILLQMIWYIYSLTSNFDIRFNLFQACQQLFEMFGVPFLEYILLAFVAFTLLHLLWFCMIQIKKLHNLRTKITGLTCSELSREWNSRFQTNRIHVIQCEQPFAITVGFTKPQIVLTTGLWDILSDEEMESVIYHEFHHSYQFDPMKTFMMELFAKVLWFLPILKWLAQQFSIVREVLADNYAINKSGQRLHISSALLKMINSKQVQHPASFVSFADGSINYRIQNMIEPNTSNKIKWPLVNSAASLSIFTLLSLVFSKLLHY</sequence>
<keyword evidence="1" id="KW-0812">Transmembrane</keyword>
<evidence type="ECO:0000256" key="1">
    <source>
        <dbReference type="SAM" id="Phobius"/>
    </source>
</evidence>
<dbReference type="AlphaFoldDB" id="A0A3S2TR21"/>
<dbReference type="EMBL" id="RZTZ01000024">
    <property type="protein sequence ID" value="RVT56633.1"/>
    <property type="molecule type" value="Genomic_DNA"/>
</dbReference>
<dbReference type="Pfam" id="PF05569">
    <property type="entry name" value="Peptidase_M56"/>
    <property type="match status" value="1"/>
</dbReference>
<evidence type="ECO:0000259" key="2">
    <source>
        <dbReference type="Pfam" id="PF05569"/>
    </source>
</evidence>
<feature type="domain" description="Peptidase M56" evidence="2">
    <location>
        <begin position="63"/>
        <end position="242"/>
    </location>
</feature>
<gene>
    <name evidence="3" type="ORF">EM808_27010</name>
</gene>
<reference evidence="3 4" key="1">
    <citation type="submission" date="2019-01" db="EMBL/GenBank/DDBJ databases">
        <title>Bacillus sp. M5HDSG1-1, whole genome shotgun sequence.</title>
        <authorList>
            <person name="Tuo L."/>
        </authorList>
    </citation>
    <scope>NUCLEOTIDE SEQUENCE [LARGE SCALE GENOMIC DNA]</scope>
    <source>
        <strain evidence="3 4">M5HDSG1-1</strain>
    </source>
</reference>
<comment type="caution">
    <text evidence="3">The sequence shown here is derived from an EMBL/GenBank/DDBJ whole genome shotgun (WGS) entry which is preliminary data.</text>
</comment>
<protein>
    <submittedName>
        <fullName evidence="3">M56 family peptidase</fullName>
    </submittedName>
</protein>
<feature type="transmembrane region" description="Helical" evidence="1">
    <location>
        <begin position="7"/>
        <end position="29"/>
    </location>
</feature>
<name>A0A3S2TR21_9BACI</name>
<accession>A0A3S2TR21</accession>
<dbReference type="CDD" id="cd07326">
    <property type="entry name" value="M56_BlaR1_MecR1_like"/>
    <property type="match status" value="1"/>
</dbReference>
<dbReference type="Proteomes" id="UP000288024">
    <property type="component" value="Unassembled WGS sequence"/>
</dbReference>
<feature type="transmembrane region" description="Helical" evidence="1">
    <location>
        <begin position="59"/>
        <end position="80"/>
    </location>
</feature>
<feature type="transmembrane region" description="Helical" evidence="1">
    <location>
        <begin position="257"/>
        <end position="278"/>
    </location>
</feature>
<proteinExistence type="predicted"/>
<dbReference type="InterPro" id="IPR008756">
    <property type="entry name" value="Peptidase_M56"/>
</dbReference>
<keyword evidence="1" id="KW-0472">Membrane</keyword>
<dbReference type="PANTHER" id="PTHR34978:SF3">
    <property type="entry name" value="SLR0241 PROTEIN"/>
    <property type="match status" value="1"/>
</dbReference>
<keyword evidence="4" id="KW-1185">Reference proteome</keyword>
<keyword evidence="1" id="KW-1133">Transmembrane helix</keyword>
<dbReference type="GeneID" id="87620238"/>
<evidence type="ECO:0000313" key="3">
    <source>
        <dbReference type="EMBL" id="RVT56633.1"/>
    </source>
</evidence>